<evidence type="ECO:0000256" key="4">
    <source>
        <dbReference type="ARBA" id="ARBA00022729"/>
    </source>
</evidence>
<dbReference type="Pfam" id="PF00746">
    <property type="entry name" value="Gram_pos_anchor"/>
    <property type="match status" value="1"/>
</dbReference>
<feature type="compositionally biased region" description="Basic and acidic residues" evidence="6">
    <location>
        <begin position="583"/>
        <end position="601"/>
    </location>
</feature>
<evidence type="ECO:0000259" key="8">
    <source>
        <dbReference type="PROSITE" id="PS50847"/>
    </source>
</evidence>
<feature type="transmembrane region" description="Helical" evidence="7">
    <location>
        <begin position="664"/>
        <end position="685"/>
    </location>
</feature>
<evidence type="ECO:0000256" key="2">
    <source>
        <dbReference type="ARBA" id="ARBA00022512"/>
    </source>
</evidence>
<dbReference type="InterPro" id="IPR019931">
    <property type="entry name" value="LPXTG_anchor"/>
</dbReference>
<proteinExistence type="predicted"/>
<evidence type="ECO:0000256" key="5">
    <source>
        <dbReference type="ARBA" id="ARBA00023088"/>
    </source>
</evidence>
<dbReference type="PROSITE" id="PS50847">
    <property type="entry name" value="GRAM_POS_ANCHORING"/>
    <property type="match status" value="1"/>
</dbReference>
<keyword evidence="2" id="KW-0134">Cell wall</keyword>
<dbReference type="NCBIfam" id="TIGR01167">
    <property type="entry name" value="LPXTG_anchor"/>
    <property type="match status" value="1"/>
</dbReference>
<dbReference type="RefSeq" id="WP_140354932.1">
    <property type="nucleotide sequence ID" value="NZ_JAHQCR010000075.1"/>
</dbReference>
<dbReference type="EMBL" id="JAHQCR010000075">
    <property type="protein sequence ID" value="MBU9723371.1"/>
    <property type="molecule type" value="Genomic_DNA"/>
</dbReference>
<feature type="domain" description="Gram-positive cocci surface proteins LPxTG" evidence="8">
    <location>
        <begin position="658"/>
        <end position="692"/>
    </location>
</feature>
<evidence type="ECO:0000256" key="3">
    <source>
        <dbReference type="ARBA" id="ARBA00022525"/>
    </source>
</evidence>
<feature type="region of interest" description="Disordered" evidence="6">
    <location>
        <begin position="241"/>
        <end position="263"/>
    </location>
</feature>
<dbReference type="InterPro" id="IPR008930">
    <property type="entry name" value="Terpenoid_cyclase/PrenylTrfase"/>
</dbReference>
<feature type="compositionally biased region" description="Acidic residues" evidence="6">
    <location>
        <begin position="539"/>
        <end position="582"/>
    </location>
</feature>
<keyword evidence="7" id="KW-0472">Membrane</keyword>
<dbReference type="Pfam" id="PF14478">
    <property type="entry name" value="DUF4430"/>
    <property type="match status" value="2"/>
</dbReference>
<evidence type="ECO:0000313" key="9">
    <source>
        <dbReference type="EMBL" id="MBU9723371.1"/>
    </source>
</evidence>
<gene>
    <name evidence="9" type="ORF">KS407_18290</name>
</gene>
<dbReference type="SUPFAM" id="SSF48239">
    <property type="entry name" value="Terpenoid cyclases/Protein prenyltransferases"/>
    <property type="match status" value="1"/>
</dbReference>
<dbReference type="PANTHER" id="PTHR10559:SF18">
    <property type="entry name" value="TRANSCOBALAMIN II"/>
    <property type="match status" value="1"/>
</dbReference>
<keyword evidence="7" id="KW-1133">Transmembrane helix</keyword>
<dbReference type="Gene3D" id="1.50.10.20">
    <property type="match status" value="1"/>
</dbReference>
<dbReference type="PANTHER" id="PTHR10559">
    <property type="entry name" value="TRANSCOBALAMIN-1/GASTRIC INTRINSIC FACTOR"/>
    <property type="match status" value="1"/>
</dbReference>
<reference evidence="9 10" key="1">
    <citation type="submission" date="2021-06" db="EMBL/GenBank/DDBJ databases">
        <title>Bacillus sp. RD4P76, an endophyte from a halophyte.</title>
        <authorList>
            <person name="Sun J.-Q."/>
        </authorList>
    </citation>
    <scope>NUCLEOTIDE SEQUENCE [LARGE SCALE GENOMIC DNA]</scope>
    <source>
        <strain evidence="9 10">JCM 17098</strain>
    </source>
</reference>
<dbReference type="CDD" id="cd00688">
    <property type="entry name" value="ISOPREN_C2_like"/>
    <property type="match status" value="1"/>
</dbReference>
<comment type="caution">
    <text evidence="9">The sequence shown here is derived from an EMBL/GenBank/DDBJ whole genome shotgun (WGS) entry which is preliminary data.</text>
</comment>
<keyword evidence="4" id="KW-0732">Signal</keyword>
<evidence type="ECO:0000256" key="6">
    <source>
        <dbReference type="SAM" id="MobiDB-lite"/>
    </source>
</evidence>
<sequence length="692" mass="76368">MKKTTSIFMSILLVFGMLFGSITTVLAEAASYQGELTVYNGSDVLVETVDFTFDQGDTAYDVLTSETLESVLDVGITYHADFGAFIDSFNGVEQYDDKYWSFYVNGIQTQTGITGYPVRDGDHLTFHLLDFDSTQVNTATLSALKDDENLVTIDYPISFIPELEPTAFDLLLTTLGEENVDYTYFDGVGYFVDSILGNTAEGTYFWAFYVGETSQDVGASSYVLQNNDDINFKYVSWANEDSDDDTSTDDGDGETEYSDDTHSTQLDKALIDSSIESAKNYVMANYIGDWEAIALSKLGYTDLGEYLERVKQEILEVDGEYRNITDTARRSLGILAAGGDPTNVEGYNLIEKIYNGTNITRQGHVGTAFSLIALDSGDFNVPEDAEWTRERILHHLLENQQSDGGWTWASTPPSDLDFTAMILTALAPYESDPEVQGAIDAAVDFLSESFLDGKINNSSTAAQMVIAFSTLGLDSHTFYNQNGDSLIEYLLTFQDEDGGFGWQDNESDGFSTDQAFRGVVAYYLFTEGKSSLYAFNFEEDDEETEQPDDPSNDEDSENGEDPTNGEDPIIEDDPSNGDDETEDPKNEEDQKNEVETPNREDTTDEDELTNGEKPTTGGNSSNDDNASNEEKLSNEEAKDAEESEEEAAEKTNENGDLLPNTATISYNLLAIGLVILLIGAASLVVTRKKRFI</sequence>
<accession>A0ABS6JXP8</accession>
<protein>
    <submittedName>
        <fullName evidence="9">DUF4430 domain-containing protein</fullName>
    </submittedName>
</protein>
<keyword evidence="7" id="KW-0812">Transmembrane</keyword>
<evidence type="ECO:0000256" key="1">
    <source>
        <dbReference type="ARBA" id="ARBA00004168"/>
    </source>
</evidence>
<feature type="compositionally biased region" description="Basic and acidic residues" evidence="6">
    <location>
        <begin position="628"/>
        <end position="637"/>
    </location>
</feature>
<name>A0ABS6JXP8_9BACI</name>
<feature type="compositionally biased region" description="Acidic residues" evidence="6">
    <location>
        <begin position="638"/>
        <end position="647"/>
    </location>
</feature>
<keyword evidence="10" id="KW-1185">Reference proteome</keyword>
<organism evidence="9 10">
    <name type="scientific">Evansella alkalicola</name>
    <dbReference type="NCBI Taxonomy" id="745819"/>
    <lineage>
        <taxon>Bacteria</taxon>
        <taxon>Bacillati</taxon>
        <taxon>Bacillota</taxon>
        <taxon>Bacilli</taxon>
        <taxon>Bacillales</taxon>
        <taxon>Bacillaceae</taxon>
        <taxon>Evansella</taxon>
    </lineage>
</organism>
<evidence type="ECO:0000256" key="7">
    <source>
        <dbReference type="SAM" id="Phobius"/>
    </source>
</evidence>
<dbReference type="InterPro" id="IPR027954">
    <property type="entry name" value="Transcobalamin-like_C"/>
</dbReference>
<evidence type="ECO:0000313" key="10">
    <source>
        <dbReference type="Proteomes" id="UP000790580"/>
    </source>
</evidence>
<comment type="subcellular location">
    <subcellularLocation>
        <location evidence="1">Secreted</location>
        <location evidence="1">Cell wall</location>
        <topology evidence="1">Peptidoglycan-anchor</topology>
    </subcellularLocation>
</comment>
<keyword evidence="3" id="KW-0964">Secreted</keyword>
<keyword evidence="5" id="KW-0572">Peptidoglycan-anchor</keyword>
<dbReference type="Gene3D" id="2.170.130.30">
    <property type="match status" value="2"/>
</dbReference>
<dbReference type="Proteomes" id="UP000790580">
    <property type="component" value="Unassembled WGS sequence"/>
</dbReference>
<dbReference type="InterPro" id="IPR051588">
    <property type="entry name" value="Cobalamin_Transport"/>
</dbReference>
<feature type="region of interest" description="Disordered" evidence="6">
    <location>
        <begin position="539"/>
        <end position="659"/>
    </location>
</feature>
<feature type="compositionally biased region" description="Acidic residues" evidence="6">
    <location>
        <begin position="241"/>
        <end position="258"/>
    </location>
</feature>